<evidence type="ECO:0000259" key="4">
    <source>
        <dbReference type="Pfam" id="PF00501"/>
    </source>
</evidence>
<keyword evidence="6" id="KW-1185">Reference proteome</keyword>
<evidence type="ECO:0000256" key="1">
    <source>
        <dbReference type="ARBA" id="ARBA00022741"/>
    </source>
</evidence>
<dbReference type="OrthoDB" id="1700726at2759"/>
<dbReference type="AlphaFoldDB" id="A0A2S4L6N9"/>
<dbReference type="InterPro" id="IPR020845">
    <property type="entry name" value="AMP-binding_CS"/>
</dbReference>
<dbReference type="Pfam" id="PF00501">
    <property type="entry name" value="AMP-binding"/>
    <property type="match status" value="1"/>
</dbReference>
<feature type="domain" description="AMP-dependent synthetase/ligase" evidence="4">
    <location>
        <begin position="66"/>
        <end position="526"/>
    </location>
</feature>
<dbReference type="Proteomes" id="UP000237481">
    <property type="component" value="Unassembled WGS sequence"/>
</dbReference>
<sequence>MAPARYTPAEIKELGTPPAPGSPYGVAVPNSERPGRSAIYRNFRFRDRPLLTTFDPDVRSVHDLFDNTVRKRPNKRCLGTRSWNAASKSWDPKFDWLTYAEVAERRKHLGAGLVEIHQRIGYSRDKYGVGLWSQNRAEWQITGTSPRRAAMAYRLADHLALASQSLYTVSLYETLGPDATEYIVNHAELACVVCSLPHIPLLLKLAPRIPTLKLIVSLDSLDNGELETHTKAAVLNDLAAQHGIKVYSMQQVEEIGATSGRPMRPAGWDDISTINYTSGTTGAPKGVVLTHGNAVSANSAARLSGNVTHNDIHMSYLPLAHIYGRLVDQVALSEGASIGFFRGDILGLVDDMKILQPTGFISVPRLFNRFSSAIRTATLEAPGIRGSLSRQVISTKKANMRSPPGQASNKHLLYDRIWTPKVRAAVGLNKAHSMVSGSAQLDPDVQEFLRAAFANNFVQGFGMTETYAVGTVQMNGDFSLGNVGPPMGCIEVCLESAPEFDYSVDDKPNPRGEMLIRGPSIFREYYKNDDETKKTLDPDGWFHTGDIAEVDKEGRFKIIDRKKNVLKLSHGEYISPERIENVYTGSTNLVATAYVHGDAKESNLVAIFGIDPENFPGFASKVLKETVSTGDLEAVKKAALNPKVRKAFLKILDDIGRKHKFNSFEKVRNVYLDIEPFSIGNDLLTPTLKLKRPQTAKAFRAQIDQMYDEIKAEAPANSAKL</sequence>
<evidence type="ECO:0000256" key="2">
    <source>
        <dbReference type="ARBA" id="ARBA00022840"/>
    </source>
</evidence>
<reference evidence="5 6" key="1">
    <citation type="submission" date="2018-01" db="EMBL/GenBank/DDBJ databases">
        <title>Harnessing the power of phylogenomics to disentangle the directionality and signatures of interkingdom host jumping in the parasitic fungal genus Tolypocladium.</title>
        <authorList>
            <person name="Quandt C.A."/>
            <person name="Patterson W."/>
            <person name="Spatafora J.W."/>
        </authorList>
    </citation>
    <scope>NUCLEOTIDE SEQUENCE [LARGE SCALE GENOMIC DNA]</scope>
    <source>
        <strain evidence="5 6">NRBC 100945</strain>
    </source>
</reference>
<evidence type="ECO:0000313" key="6">
    <source>
        <dbReference type="Proteomes" id="UP000237481"/>
    </source>
</evidence>
<dbReference type="GO" id="GO:0016020">
    <property type="term" value="C:membrane"/>
    <property type="evidence" value="ECO:0007669"/>
    <property type="project" value="TreeGrafter"/>
</dbReference>
<gene>
    <name evidence="5" type="ORF">TPAR_01727</name>
</gene>
<keyword evidence="2" id="KW-0067">ATP-binding</keyword>
<dbReference type="Gene3D" id="3.40.50.12780">
    <property type="entry name" value="N-terminal domain of ligase-like"/>
    <property type="match status" value="1"/>
</dbReference>
<name>A0A2S4L6N9_9HYPO</name>
<accession>A0A2S4L6N9</accession>
<keyword evidence="1" id="KW-0547">Nucleotide-binding</keyword>
<dbReference type="SUPFAM" id="SSF56801">
    <property type="entry name" value="Acetyl-CoA synthetase-like"/>
    <property type="match status" value="1"/>
</dbReference>
<dbReference type="EMBL" id="PKSG01000173">
    <property type="protein sequence ID" value="POR38090.1"/>
    <property type="molecule type" value="Genomic_DNA"/>
</dbReference>
<organism evidence="5 6">
    <name type="scientific">Tolypocladium paradoxum</name>
    <dbReference type="NCBI Taxonomy" id="94208"/>
    <lineage>
        <taxon>Eukaryota</taxon>
        <taxon>Fungi</taxon>
        <taxon>Dikarya</taxon>
        <taxon>Ascomycota</taxon>
        <taxon>Pezizomycotina</taxon>
        <taxon>Sordariomycetes</taxon>
        <taxon>Hypocreomycetidae</taxon>
        <taxon>Hypocreales</taxon>
        <taxon>Ophiocordycipitaceae</taxon>
        <taxon>Tolypocladium</taxon>
    </lineage>
</organism>
<dbReference type="GO" id="GO:0005524">
    <property type="term" value="F:ATP binding"/>
    <property type="evidence" value="ECO:0007669"/>
    <property type="project" value="UniProtKB-KW"/>
</dbReference>
<dbReference type="InterPro" id="IPR000873">
    <property type="entry name" value="AMP-dep_synth/lig_dom"/>
</dbReference>
<evidence type="ECO:0000256" key="3">
    <source>
        <dbReference type="SAM" id="MobiDB-lite"/>
    </source>
</evidence>
<dbReference type="PROSITE" id="PS00455">
    <property type="entry name" value="AMP_BINDING"/>
    <property type="match status" value="1"/>
</dbReference>
<comment type="caution">
    <text evidence="5">The sequence shown here is derived from an EMBL/GenBank/DDBJ whole genome shotgun (WGS) entry which is preliminary data.</text>
</comment>
<dbReference type="PANTHER" id="PTHR43272">
    <property type="entry name" value="LONG-CHAIN-FATTY-ACID--COA LIGASE"/>
    <property type="match status" value="1"/>
</dbReference>
<proteinExistence type="predicted"/>
<dbReference type="STRING" id="94208.A0A2S4L6N9"/>
<evidence type="ECO:0000313" key="5">
    <source>
        <dbReference type="EMBL" id="POR38090.1"/>
    </source>
</evidence>
<dbReference type="PANTHER" id="PTHR43272:SF33">
    <property type="entry name" value="AMP-BINDING DOMAIN-CONTAINING PROTEIN-RELATED"/>
    <property type="match status" value="1"/>
</dbReference>
<dbReference type="GO" id="GO:0005783">
    <property type="term" value="C:endoplasmic reticulum"/>
    <property type="evidence" value="ECO:0007669"/>
    <property type="project" value="TreeGrafter"/>
</dbReference>
<feature type="region of interest" description="Disordered" evidence="3">
    <location>
        <begin position="1"/>
        <end position="24"/>
    </location>
</feature>
<protein>
    <submittedName>
        <fullName evidence="5">Long chain acyl-CoA synthetase 7, peroxisomal</fullName>
    </submittedName>
</protein>
<dbReference type="GO" id="GO:0004467">
    <property type="term" value="F:long-chain fatty acid-CoA ligase activity"/>
    <property type="evidence" value="ECO:0007669"/>
    <property type="project" value="TreeGrafter"/>
</dbReference>
<dbReference type="InterPro" id="IPR042099">
    <property type="entry name" value="ANL_N_sf"/>
</dbReference>